<dbReference type="Proteomes" id="UP000789706">
    <property type="component" value="Unassembled WGS sequence"/>
</dbReference>
<organism evidence="3 4">
    <name type="scientific">Diversispora eburnea</name>
    <dbReference type="NCBI Taxonomy" id="1213867"/>
    <lineage>
        <taxon>Eukaryota</taxon>
        <taxon>Fungi</taxon>
        <taxon>Fungi incertae sedis</taxon>
        <taxon>Mucoromycota</taxon>
        <taxon>Glomeromycotina</taxon>
        <taxon>Glomeromycetes</taxon>
        <taxon>Diversisporales</taxon>
        <taxon>Diversisporaceae</taxon>
        <taxon>Diversispora</taxon>
    </lineage>
</organism>
<evidence type="ECO:0000313" key="4">
    <source>
        <dbReference type="Proteomes" id="UP000789706"/>
    </source>
</evidence>
<dbReference type="Pfam" id="PF03184">
    <property type="entry name" value="DDE_1"/>
    <property type="match status" value="1"/>
</dbReference>
<evidence type="ECO:0000313" key="3">
    <source>
        <dbReference type="EMBL" id="CAG8433156.1"/>
    </source>
</evidence>
<accession>A0A9N8V0C2</accession>
<reference evidence="3" key="1">
    <citation type="submission" date="2021-06" db="EMBL/GenBank/DDBJ databases">
        <authorList>
            <person name="Kallberg Y."/>
            <person name="Tangrot J."/>
            <person name="Rosling A."/>
        </authorList>
    </citation>
    <scope>NUCLEOTIDE SEQUENCE</scope>
    <source>
        <strain evidence="3">AZ414A</strain>
    </source>
</reference>
<dbReference type="InterPro" id="IPR004875">
    <property type="entry name" value="DDE_SF_endonuclease_dom"/>
</dbReference>
<dbReference type="EMBL" id="CAJVPK010000012">
    <property type="protein sequence ID" value="CAG8433156.1"/>
    <property type="molecule type" value="Genomic_DNA"/>
</dbReference>
<dbReference type="AlphaFoldDB" id="A0A9N8V0C2"/>
<dbReference type="GO" id="GO:0003676">
    <property type="term" value="F:nucleic acid binding"/>
    <property type="evidence" value="ECO:0007669"/>
    <property type="project" value="InterPro"/>
</dbReference>
<keyword evidence="4" id="KW-1185">Reference proteome</keyword>
<sequence length="231" mass="26723">MDETPLSFDIPSNMTVEETGASTVSIRKTGHEKSNFTVVLSCMEDGTKLPPLIIFKLVNVPFQIFPSGVVIRADREGYMNSDEMIWWIENVWNLHATRSINPCSLLVLDTFRGHLTDVVKRRFDEKNTNLAVVPGGLTSKLQPLDVCINKSFKNKYRESEWVQTSWEKCDERNDDEYDEYNEENNEIIDLINDENDKENNEIIDLINDKELSNDYSENRWVSYAALYGTYC</sequence>
<evidence type="ECO:0000256" key="1">
    <source>
        <dbReference type="SAM" id="Coils"/>
    </source>
</evidence>
<evidence type="ECO:0000259" key="2">
    <source>
        <dbReference type="Pfam" id="PF03184"/>
    </source>
</evidence>
<name>A0A9N8V0C2_9GLOM</name>
<gene>
    <name evidence="3" type="ORF">DEBURN_LOCUS360</name>
</gene>
<feature type="coiled-coil region" evidence="1">
    <location>
        <begin position="177"/>
        <end position="208"/>
    </location>
</feature>
<keyword evidence="1" id="KW-0175">Coiled coil</keyword>
<comment type="caution">
    <text evidence="3">The sequence shown here is derived from an EMBL/GenBank/DDBJ whole genome shotgun (WGS) entry which is preliminary data.</text>
</comment>
<dbReference type="OrthoDB" id="2403522at2759"/>
<feature type="domain" description="DDE-1" evidence="2">
    <location>
        <begin position="34"/>
        <end position="168"/>
    </location>
</feature>
<protein>
    <submittedName>
        <fullName evidence="3">9557_t:CDS:1</fullName>
    </submittedName>
</protein>
<proteinExistence type="predicted"/>